<accession>A0A1C7LR26</accession>
<protein>
    <submittedName>
        <fullName evidence="1">Uncharacterized protein</fullName>
    </submittedName>
</protein>
<dbReference type="Proteomes" id="UP000092993">
    <property type="component" value="Unassembled WGS sequence"/>
</dbReference>
<reference evidence="1 2" key="1">
    <citation type="submission" date="2016-03" db="EMBL/GenBank/DDBJ databases">
        <title>Whole genome sequencing of Grifola frondosa 9006-11.</title>
        <authorList>
            <person name="Min B."/>
            <person name="Park H."/>
            <person name="Kim J.-G."/>
            <person name="Cho H."/>
            <person name="Oh Y.-L."/>
            <person name="Kong W.-S."/>
            <person name="Choi I.-G."/>
        </authorList>
    </citation>
    <scope>NUCLEOTIDE SEQUENCE [LARGE SCALE GENOMIC DNA]</scope>
    <source>
        <strain evidence="1 2">9006-11</strain>
    </source>
</reference>
<dbReference type="EMBL" id="LUGG01000025">
    <property type="protein sequence ID" value="OBZ67130.1"/>
    <property type="molecule type" value="Genomic_DNA"/>
</dbReference>
<keyword evidence="2" id="KW-1185">Reference proteome</keyword>
<organism evidence="1 2">
    <name type="scientific">Grifola frondosa</name>
    <name type="common">Maitake</name>
    <name type="synonym">Polyporus frondosus</name>
    <dbReference type="NCBI Taxonomy" id="5627"/>
    <lineage>
        <taxon>Eukaryota</taxon>
        <taxon>Fungi</taxon>
        <taxon>Dikarya</taxon>
        <taxon>Basidiomycota</taxon>
        <taxon>Agaricomycotina</taxon>
        <taxon>Agaricomycetes</taxon>
        <taxon>Polyporales</taxon>
        <taxon>Grifolaceae</taxon>
        <taxon>Grifola</taxon>
    </lineage>
</organism>
<proteinExistence type="predicted"/>
<gene>
    <name evidence="1" type="ORF">A0H81_12925</name>
</gene>
<comment type="caution">
    <text evidence="1">The sequence shown here is derived from an EMBL/GenBank/DDBJ whole genome shotgun (WGS) entry which is preliminary data.</text>
</comment>
<name>A0A1C7LR26_GRIFR</name>
<sequence length="110" mass="12691">MAIFEAEVIWDGSGYQDICRKHIAEVTRDTFMRQELTAVVENFGKLKPCFCTSLRIAKGLLRTGDAGNALSEHIIPVVLEDRHDTWKWTHCWSRMPQQPLRPRGQKAPKR</sequence>
<evidence type="ECO:0000313" key="2">
    <source>
        <dbReference type="Proteomes" id="UP000092993"/>
    </source>
</evidence>
<evidence type="ECO:0000313" key="1">
    <source>
        <dbReference type="EMBL" id="OBZ67130.1"/>
    </source>
</evidence>
<dbReference type="AlphaFoldDB" id="A0A1C7LR26"/>